<dbReference type="GO" id="GO:0012505">
    <property type="term" value="C:endomembrane system"/>
    <property type="evidence" value="ECO:0007669"/>
    <property type="project" value="UniProtKB-SubCell"/>
</dbReference>
<gene>
    <name evidence="9" type="ORF">GSTENG00012442001</name>
</gene>
<keyword evidence="7" id="KW-0472">Membrane</keyword>
<proteinExistence type="predicted"/>
<dbReference type="KEGG" id="tng:GSTEN00012442G001"/>
<reference evidence="9" key="2">
    <citation type="submission" date="2004-02" db="EMBL/GenBank/DDBJ databases">
        <authorList>
            <consortium name="Genoscope"/>
            <consortium name="Whitehead Institute Centre for Genome Research"/>
        </authorList>
    </citation>
    <scope>NUCLEOTIDE SEQUENCE</scope>
</reference>
<dbReference type="InterPro" id="IPR011992">
    <property type="entry name" value="EF-hand-dom_pair"/>
</dbReference>
<evidence type="ECO:0000259" key="8">
    <source>
        <dbReference type="PROSITE" id="PS50222"/>
    </source>
</evidence>
<dbReference type="AlphaFoldDB" id="Q4SUI8"/>
<sequence>MVVLMDTQGIARLNWPEFQALWDKIRKWTDIFLVFDKNKSKRLEYQEVGPSLKAAGIVVDDLIMQLVGLRYTEPDMTISYPGFLYLLLKLENMICDQVPSIRHGWDGIRNCDLQAVAPHDHVQLISFHDRNTFRFLDFKCHFISIILLRNRLPSDAYC</sequence>
<dbReference type="PROSITE" id="PS50222">
    <property type="entry name" value="EF_HAND_2"/>
    <property type="match status" value="1"/>
</dbReference>
<dbReference type="PANTHER" id="PTHR46735:SF3">
    <property type="entry name" value="CALPAIN SMALL SUBUNIT 1-RELATED"/>
    <property type="match status" value="1"/>
</dbReference>
<dbReference type="GO" id="GO:0005509">
    <property type="term" value="F:calcium ion binding"/>
    <property type="evidence" value="ECO:0007669"/>
    <property type="project" value="InterPro"/>
</dbReference>
<dbReference type="PROSITE" id="PS00018">
    <property type="entry name" value="EF_HAND_1"/>
    <property type="match status" value="1"/>
</dbReference>
<evidence type="ECO:0000313" key="9">
    <source>
        <dbReference type="EMBL" id="CAF95694.1"/>
    </source>
</evidence>
<name>Q4SUI8_TETNG</name>
<protein>
    <submittedName>
        <fullName evidence="9">(spotted green pufferfish) hypothetical protein</fullName>
    </submittedName>
</protein>
<evidence type="ECO:0000256" key="4">
    <source>
        <dbReference type="ARBA" id="ARBA00022723"/>
    </source>
</evidence>
<evidence type="ECO:0000256" key="3">
    <source>
        <dbReference type="ARBA" id="ARBA00022490"/>
    </source>
</evidence>
<dbReference type="GO" id="GO:0110158">
    <property type="term" value="C:calpain complex"/>
    <property type="evidence" value="ECO:0007669"/>
    <property type="project" value="TreeGrafter"/>
</dbReference>
<dbReference type="InterPro" id="IPR018247">
    <property type="entry name" value="EF_Hand_1_Ca_BS"/>
</dbReference>
<dbReference type="InterPro" id="IPR002048">
    <property type="entry name" value="EF_hand_dom"/>
</dbReference>
<dbReference type="SUPFAM" id="SSF47473">
    <property type="entry name" value="EF-hand"/>
    <property type="match status" value="1"/>
</dbReference>
<organism evidence="9">
    <name type="scientific">Tetraodon nigroviridis</name>
    <name type="common">Spotted green pufferfish</name>
    <name type="synonym">Chelonodon nigroviridis</name>
    <dbReference type="NCBI Taxonomy" id="99883"/>
    <lineage>
        <taxon>Eukaryota</taxon>
        <taxon>Metazoa</taxon>
        <taxon>Chordata</taxon>
        <taxon>Craniata</taxon>
        <taxon>Vertebrata</taxon>
        <taxon>Euteleostomi</taxon>
        <taxon>Actinopterygii</taxon>
        <taxon>Neopterygii</taxon>
        <taxon>Teleostei</taxon>
        <taxon>Neoteleostei</taxon>
        <taxon>Acanthomorphata</taxon>
        <taxon>Eupercaria</taxon>
        <taxon>Tetraodontiformes</taxon>
        <taxon>Tetradontoidea</taxon>
        <taxon>Tetraodontidae</taxon>
        <taxon>Tetraodon</taxon>
    </lineage>
</organism>
<evidence type="ECO:0000256" key="6">
    <source>
        <dbReference type="ARBA" id="ARBA00022837"/>
    </source>
</evidence>
<keyword evidence="3" id="KW-0963">Cytoplasm</keyword>
<keyword evidence="6" id="KW-0106">Calcium</keyword>
<keyword evidence="4" id="KW-0479">Metal-binding</keyword>
<dbReference type="OrthoDB" id="424753at2759"/>
<dbReference type="EMBL" id="CAAE01013910">
    <property type="protein sequence ID" value="CAF95694.1"/>
    <property type="molecule type" value="Genomic_DNA"/>
</dbReference>
<accession>Q4SUI8</accession>
<feature type="domain" description="EF-hand" evidence="8">
    <location>
        <begin position="23"/>
        <end position="58"/>
    </location>
</feature>
<evidence type="ECO:0000256" key="7">
    <source>
        <dbReference type="ARBA" id="ARBA00023136"/>
    </source>
</evidence>
<comment type="subcellular location">
    <subcellularLocation>
        <location evidence="2">Cytoplasm</location>
    </subcellularLocation>
    <subcellularLocation>
        <location evidence="1">Endomembrane system</location>
    </subcellularLocation>
</comment>
<keyword evidence="5" id="KW-0677">Repeat</keyword>
<dbReference type="Gene3D" id="1.10.238.10">
    <property type="entry name" value="EF-hand"/>
    <property type="match status" value="1"/>
</dbReference>
<evidence type="ECO:0000256" key="2">
    <source>
        <dbReference type="ARBA" id="ARBA00004496"/>
    </source>
</evidence>
<dbReference type="PANTHER" id="PTHR46735">
    <property type="entry name" value="CALPAIN, SMALL SUBUNIT 1 A-RELATED"/>
    <property type="match status" value="1"/>
</dbReference>
<evidence type="ECO:0000256" key="1">
    <source>
        <dbReference type="ARBA" id="ARBA00004308"/>
    </source>
</evidence>
<comment type="caution">
    <text evidence="9">The sequence shown here is derived from an EMBL/GenBank/DDBJ whole genome shotgun (WGS) entry which is preliminary data.</text>
</comment>
<evidence type="ECO:0000256" key="5">
    <source>
        <dbReference type="ARBA" id="ARBA00022737"/>
    </source>
</evidence>
<reference evidence="9" key="1">
    <citation type="journal article" date="2004" name="Nature">
        <title>Genome duplication in the teleost fish Tetraodon nigroviridis reveals the early vertebrate proto-karyotype.</title>
        <authorList>
            <person name="Jaillon O."/>
            <person name="Aury J.-M."/>
            <person name="Brunet F."/>
            <person name="Petit J.-L."/>
            <person name="Stange-Thomann N."/>
            <person name="Mauceli E."/>
            <person name="Bouneau L."/>
            <person name="Fischer C."/>
            <person name="Ozouf-Costaz C."/>
            <person name="Bernot A."/>
            <person name="Nicaud S."/>
            <person name="Jaffe D."/>
            <person name="Fisher S."/>
            <person name="Lutfalla G."/>
            <person name="Dossat C."/>
            <person name="Segurens B."/>
            <person name="Dasilva C."/>
            <person name="Salanoubat M."/>
            <person name="Levy M."/>
            <person name="Boudet N."/>
            <person name="Castellano S."/>
            <person name="Anthouard V."/>
            <person name="Jubin C."/>
            <person name="Castelli V."/>
            <person name="Katinka M."/>
            <person name="Vacherie B."/>
            <person name="Biemont C."/>
            <person name="Skalli Z."/>
            <person name="Cattolico L."/>
            <person name="Poulain J."/>
            <person name="De Berardinis V."/>
            <person name="Cruaud C."/>
            <person name="Duprat S."/>
            <person name="Brottier P."/>
            <person name="Coutanceau J.-P."/>
            <person name="Gouzy J."/>
            <person name="Parra G."/>
            <person name="Lardier G."/>
            <person name="Chapple C."/>
            <person name="McKernan K.J."/>
            <person name="McEwan P."/>
            <person name="Bosak S."/>
            <person name="Kellis M."/>
            <person name="Volff J.-N."/>
            <person name="Guigo R."/>
            <person name="Zody M.C."/>
            <person name="Mesirov J."/>
            <person name="Lindblad-Toh K."/>
            <person name="Birren B."/>
            <person name="Nusbaum C."/>
            <person name="Kahn D."/>
            <person name="Robinson-Rechavi M."/>
            <person name="Laudet V."/>
            <person name="Schachter V."/>
            <person name="Quetier F."/>
            <person name="Saurin W."/>
            <person name="Scarpelli C."/>
            <person name="Wincker P."/>
            <person name="Lander E.S."/>
            <person name="Weissenbach J."/>
            <person name="Roest Crollius H."/>
        </authorList>
    </citation>
    <scope>NUCLEOTIDE SEQUENCE [LARGE SCALE GENOMIC DNA]</scope>
</reference>